<dbReference type="Proteomes" id="UP001057452">
    <property type="component" value="Chromosome 16"/>
</dbReference>
<sequence length="102" mass="11336">MPMHQRAGGGVTTRFLEFQKYGPMFSLIKPDDFDGHELDVSLMDRPDTGDMEMQLIELKTSTLPSYANSWKTQQGVITGRASPPAGVLYQRTLAVSGTSQWL</sequence>
<comment type="caution">
    <text evidence="1">The sequence shown here is derived from an EMBL/GenBank/DDBJ whole genome shotgun (WGS) entry which is preliminary data.</text>
</comment>
<dbReference type="EMBL" id="CM043800">
    <property type="protein sequence ID" value="KAI4811085.1"/>
    <property type="molecule type" value="Genomic_DNA"/>
</dbReference>
<name>A0ACB9WEA5_CHAAC</name>
<evidence type="ECO:0000313" key="1">
    <source>
        <dbReference type="EMBL" id="KAI4811085.1"/>
    </source>
</evidence>
<accession>A0ACB9WEA5</accession>
<reference evidence="1" key="1">
    <citation type="submission" date="2022-05" db="EMBL/GenBank/DDBJ databases">
        <title>Chromosome-level genome of Chaenocephalus aceratus.</title>
        <authorList>
            <person name="Park H."/>
        </authorList>
    </citation>
    <scope>NUCLEOTIDE SEQUENCE</scope>
    <source>
        <strain evidence="1">KU_202001</strain>
    </source>
</reference>
<organism evidence="1 2">
    <name type="scientific">Chaenocephalus aceratus</name>
    <name type="common">Blackfin icefish</name>
    <name type="synonym">Chaenichthys aceratus</name>
    <dbReference type="NCBI Taxonomy" id="36190"/>
    <lineage>
        <taxon>Eukaryota</taxon>
        <taxon>Metazoa</taxon>
        <taxon>Chordata</taxon>
        <taxon>Craniata</taxon>
        <taxon>Vertebrata</taxon>
        <taxon>Euteleostomi</taxon>
        <taxon>Actinopterygii</taxon>
        <taxon>Neopterygii</taxon>
        <taxon>Teleostei</taxon>
        <taxon>Neoteleostei</taxon>
        <taxon>Acanthomorphata</taxon>
        <taxon>Eupercaria</taxon>
        <taxon>Perciformes</taxon>
        <taxon>Notothenioidei</taxon>
        <taxon>Channichthyidae</taxon>
        <taxon>Chaenocephalus</taxon>
    </lineage>
</organism>
<evidence type="ECO:0000313" key="2">
    <source>
        <dbReference type="Proteomes" id="UP001057452"/>
    </source>
</evidence>
<gene>
    <name evidence="1" type="ORF">KUCAC02_014006</name>
</gene>
<protein>
    <submittedName>
        <fullName evidence="1">Uncharacterized protein</fullName>
    </submittedName>
</protein>
<keyword evidence="2" id="KW-1185">Reference proteome</keyword>
<proteinExistence type="predicted"/>